<dbReference type="AlphaFoldDB" id="A0A1Z5R518"/>
<dbReference type="EMBL" id="CM000767">
    <property type="protein sequence ID" value="OQU78872.1"/>
    <property type="molecule type" value="Genomic_DNA"/>
</dbReference>
<dbReference type="Proteomes" id="UP000000768">
    <property type="component" value="Chromosome 8"/>
</dbReference>
<evidence type="ECO:0000256" key="1">
    <source>
        <dbReference type="SAM" id="MobiDB-lite"/>
    </source>
</evidence>
<protein>
    <submittedName>
        <fullName evidence="2">Uncharacterized protein</fullName>
    </submittedName>
</protein>
<name>A0A1Z5R518_SORBI</name>
<sequence length="127" mass="14100">ARESRRRRRHTIRPPSPWHPCAAATATSLHIAVSRSLLCLRRQRGGHARALLHRRCLSPRPPSCSSAPSPSPPSPPLSSVSRTTSCRPRSRPWLEPSSPSSPRLQTTTLKLIVVHLNKSHGKSYDQL</sequence>
<feature type="region of interest" description="Disordered" evidence="1">
    <location>
        <begin position="57"/>
        <end position="105"/>
    </location>
</feature>
<dbReference type="ExpressionAtlas" id="A0A1Z5R518">
    <property type="expression patterns" value="baseline and differential"/>
</dbReference>
<reference evidence="3" key="2">
    <citation type="journal article" date="2018" name="Plant J.">
        <title>The Sorghum bicolor reference genome: improved assembly, gene annotations, a transcriptome atlas, and signatures of genome organization.</title>
        <authorList>
            <person name="McCormick R.F."/>
            <person name="Truong S.K."/>
            <person name="Sreedasyam A."/>
            <person name="Jenkins J."/>
            <person name="Shu S."/>
            <person name="Sims D."/>
            <person name="Kennedy M."/>
            <person name="Amirebrahimi M."/>
            <person name="Weers B.D."/>
            <person name="McKinley B."/>
            <person name="Mattison A."/>
            <person name="Morishige D.T."/>
            <person name="Grimwood J."/>
            <person name="Schmutz J."/>
            <person name="Mullet J.E."/>
        </authorList>
    </citation>
    <scope>NUCLEOTIDE SEQUENCE [LARGE SCALE GENOMIC DNA]</scope>
    <source>
        <strain evidence="3">cv. BTx623</strain>
    </source>
</reference>
<feature type="non-terminal residue" evidence="2">
    <location>
        <position position="1"/>
    </location>
</feature>
<keyword evidence="3" id="KW-1185">Reference proteome</keyword>
<evidence type="ECO:0000313" key="2">
    <source>
        <dbReference type="EMBL" id="OQU78872.1"/>
    </source>
</evidence>
<accession>A0A1Z5R518</accession>
<organism evidence="2 3">
    <name type="scientific">Sorghum bicolor</name>
    <name type="common">Sorghum</name>
    <name type="synonym">Sorghum vulgare</name>
    <dbReference type="NCBI Taxonomy" id="4558"/>
    <lineage>
        <taxon>Eukaryota</taxon>
        <taxon>Viridiplantae</taxon>
        <taxon>Streptophyta</taxon>
        <taxon>Embryophyta</taxon>
        <taxon>Tracheophyta</taxon>
        <taxon>Spermatophyta</taxon>
        <taxon>Magnoliopsida</taxon>
        <taxon>Liliopsida</taxon>
        <taxon>Poales</taxon>
        <taxon>Poaceae</taxon>
        <taxon>PACMAD clade</taxon>
        <taxon>Panicoideae</taxon>
        <taxon>Andropogonodae</taxon>
        <taxon>Andropogoneae</taxon>
        <taxon>Sorghinae</taxon>
        <taxon>Sorghum</taxon>
    </lineage>
</organism>
<evidence type="ECO:0000313" key="3">
    <source>
        <dbReference type="Proteomes" id="UP000000768"/>
    </source>
</evidence>
<reference evidence="2 3" key="1">
    <citation type="journal article" date="2009" name="Nature">
        <title>The Sorghum bicolor genome and the diversification of grasses.</title>
        <authorList>
            <person name="Paterson A.H."/>
            <person name="Bowers J.E."/>
            <person name="Bruggmann R."/>
            <person name="Dubchak I."/>
            <person name="Grimwood J."/>
            <person name="Gundlach H."/>
            <person name="Haberer G."/>
            <person name="Hellsten U."/>
            <person name="Mitros T."/>
            <person name="Poliakov A."/>
            <person name="Schmutz J."/>
            <person name="Spannagl M."/>
            <person name="Tang H."/>
            <person name="Wang X."/>
            <person name="Wicker T."/>
            <person name="Bharti A.K."/>
            <person name="Chapman J."/>
            <person name="Feltus F.A."/>
            <person name="Gowik U."/>
            <person name="Grigoriev I.V."/>
            <person name="Lyons E."/>
            <person name="Maher C.A."/>
            <person name="Martis M."/>
            <person name="Narechania A."/>
            <person name="Otillar R.P."/>
            <person name="Penning B.W."/>
            <person name="Salamov A.A."/>
            <person name="Wang Y."/>
            <person name="Zhang L."/>
            <person name="Carpita N.C."/>
            <person name="Freeling M."/>
            <person name="Gingle A.R."/>
            <person name="Hash C.T."/>
            <person name="Keller B."/>
            <person name="Klein P."/>
            <person name="Kresovich S."/>
            <person name="McCann M.C."/>
            <person name="Ming R."/>
            <person name="Peterson D.G."/>
            <person name="Mehboob-ur-Rahman"/>
            <person name="Ware D."/>
            <person name="Westhoff P."/>
            <person name="Mayer K.F."/>
            <person name="Messing J."/>
            <person name="Rokhsar D.S."/>
        </authorList>
    </citation>
    <scope>NUCLEOTIDE SEQUENCE [LARGE SCALE GENOMIC DNA]</scope>
    <source>
        <strain evidence="3">cv. BTx623</strain>
    </source>
</reference>
<feature type="compositionally biased region" description="Low complexity" evidence="1">
    <location>
        <begin position="77"/>
        <end position="87"/>
    </location>
</feature>
<gene>
    <name evidence="2" type="ORF">SORBI_3008G065300</name>
</gene>
<dbReference type="Gramene" id="OQU78872">
    <property type="protein sequence ID" value="OQU78872"/>
    <property type="gene ID" value="SORBI_3008G065300"/>
</dbReference>
<proteinExistence type="predicted"/>